<evidence type="ECO:0000313" key="4">
    <source>
        <dbReference type="Proteomes" id="UP000228561"/>
    </source>
</evidence>
<keyword evidence="2" id="KW-0472">Membrane</keyword>
<dbReference type="Proteomes" id="UP000228561">
    <property type="component" value="Unassembled WGS sequence"/>
</dbReference>
<gene>
    <name evidence="3" type="ORF">COS58_01675</name>
</gene>
<dbReference type="InterPro" id="IPR007060">
    <property type="entry name" value="FtsL/DivIC"/>
</dbReference>
<feature type="transmembrane region" description="Helical" evidence="2">
    <location>
        <begin position="12"/>
        <end position="32"/>
    </location>
</feature>
<dbReference type="Pfam" id="PF04977">
    <property type="entry name" value="DivIC"/>
    <property type="match status" value="1"/>
</dbReference>
<dbReference type="EMBL" id="PEVG01000018">
    <property type="protein sequence ID" value="PIU99576.1"/>
    <property type="molecule type" value="Genomic_DNA"/>
</dbReference>
<evidence type="ECO:0000256" key="1">
    <source>
        <dbReference type="SAM" id="Coils"/>
    </source>
</evidence>
<evidence type="ECO:0000256" key="2">
    <source>
        <dbReference type="SAM" id="Phobius"/>
    </source>
</evidence>
<keyword evidence="1" id="KW-0175">Coiled coil</keyword>
<keyword evidence="2" id="KW-0812">Transmembrane</keyword>
<keyword evidence="2" id="KW-1133">Transmembrane helix</keyword>
<name>A0A2M7B8Y5_9BACT</name>
<evidence type="ECO:0008006" key="5">
    <source>
        <dbReference type="Google" id="ProtNLM"/>
    </source>
</evidence>
<evidence type="ECO:0000313" key="3">
    <source>
        <dbReference type="EMBL" id="PIU99576.1"/>
    </source>
</evidence>
<comment type="caution">
    <text evidence="3">The sequence shown here is derived from an EMBL/GenBank/DDBJ whole genome shotgun (WGS) entry which is preliminary data.</text>
</comment>
<feature type="coiled-coil region" evidence="1">
    <location>
        <begin position="48"/>
        <end position="75"/>
    </location>
</feature>
<sequence>MKEFQERLFWRRIFFSKFTIIFLTGILIFFVYSAAKVYLRSREAAKVNEMVQKEINDLMAKKAELEASVNRLQTKTGAEEEVRNKFMVQKPGEKAVIIVDEGEKQENLPANIPSGFFSKIRQFIKNLF</sequence>
<accession>A0A2M7B8Y5</accession>
<protein>
    <recommendedName>
        <fullName evidence="5">Septum formation initiator</fullName>
    </recommendedName>
</protein>
<reference evidence="4" key="1">
    <citation type="submission" date="2017-09" db="EMBL/GenBank/DDBJ databases">
        <title>Depth-based differentiation of microbial function through sediment-hosted aquifers and enrichment of novel symbionts in the deep terrestrial subsurface.</title>
        <authorList>
            <person name="Probst A.J."/>
            <person name="Ladd B."/>
            <person name="Jarett J.K."/>
            <person name="Geller-Mcgrath D.E."/>
            <person name="Sieber C.M.K."/>
            <person name="Emerson J.B."/>
            <person name="Anantharaman K."/>
            <person name="Thomas B.C."/>
            <person name="Malmstrom R."/>
            <person name="Stieglmeier M."/>
            <person name="Klingl A."/>
            <person name="Woyke T."/>
            <person name="Ryan C.M."/>
            <person name="Banfield J.F."/>
        </authorList>
    </citation>
    <scope>NUCLEOTIDE SEQUENCE [LARGE SCALE GENOMIC DNA]</scope>
</reference>
<proteinExistence type="predicted"/>
<organism evidence="3 4">
    <name type="scientific">Candidatus Tagabacteria bacterium CG03_land_8_20_14_0_80_41_22</name>
    <dbReference type="NCBI Taxonomy" id="1975020"/>
    <lineage>
        <taxon>Bacteria</taxon>
        <taxon>Candidatus Tagaibacteriota</taxon>
    </lineage>
</organism>
<dbReference type="AlphaFoldDB" id="A0A2M7B8Y5"/>